<evidence type="ECO:0000313" key="3">
    <source>
        <dbReference type="Proteomes" id="UP000037505"/>
    </source>
</evidence>
<organism evidence="2 3">
    <name type="scientific">Aspergillus nomiae NRRL (strain ATCC 15546 / NRRL 13137 / CBS 260.88 / M93)</name>
    <dbReference type="NCBI Taxonomy" id="1509407"/>
    <lineage>
        <taxon>Eukaryota</taxon>
        <taxon>Fungi</taxon>
        <taxon>Dikarya</taxon>
        <taxon>Ascomycota</taxon>
        <taxon>Pezizomycotina</taxon>
        <taxon>Eurotiomycetes</taxon>
        <taxon>Eurotiomycetidae</taxon>
        <taxon>Eurotiales</taxon>
        <taxon>Aspergillaceae</taxon>
        <taxon>Aspergillus</taxon>
        <taxon>Aspergillus subgen. Circumdati</taxon>
    </lineage>
</organism>
<feature type="region of interest" description="Disordered" evidence="1">
    <location>
        <begin position="1"/>
        <end position="22"/>
    </location>
</feature>
<name>A0A0L1IVL0_ASPN3</name>
<dbReference type="GeneID" id="26809549"/>
<dbReference type="InterPro" id="IPR013078">
    <property type="entry name" value="His_Pase_superF_clade-1"/>
</dbReference>
<evidence type="ECO:0000256" key="1">
    <source>
        <dbReference type="SAM" id="MobiDB-lite"/>
    </source>
</evidence>
<accession>A0A0L1IVL0</accession>
<dbReference type="AlphaFoldDB" id="A0A0L1IVL0"/>
<dbReference type="Proteomes" id="UP000037505">
    <property type="component" value="Unassembled WGS sequence"/>
</dbReference>
<dbReference type="InterPro" id="IPR029033">
    <property type="entry name" value="His_PPase_superfam"/>
</dbReference>
<evidence type="ECO:0008006" key="4">
    <source>
        <dbReference type="Google" id="ProtNLM"/>
    </source>
</evidence>
<reference evidence="2 3" key="1">
    <citation type="submission" date="2014-06" db="EMBL/GenBank/DDBJ databases">
        <title>The Genome of the Aflatoxigenic Filamentous Fungus Aspergillus nomius.</title>
        <authorList>
            <person name="Moore M.G."/>
            <person name="Shannon B.M."/>
            <person name="Brian M.M."/>
        </authorList>
    </citation>
    <scope>NUCLEOTIDE SEQUENCE [LARGE SCALE GENOMIC DNA]</scope>
    <source>
        <strain evidence="2 3">NRRL 13137</strain>
    </source>
</reference>
<sequence length="222" mass="25203">MDSPSTTSTAIYPHRDPPLTDAGHEATKKIKVPGIPDLIVISPMTRTIQTALNAFPSILGSTPFQAEVQIWPNLREAHGAICNQALSRAELSAKFPQFSFCECPEEWDHPPHTIDGATARAEVVRQRVKRLSTQYRNIVLVTHRGFIAFLVKGDRYDVCETRSYRFGVAEEAETDFFRVGINVDTEELQDLARRFLCRPRLMANPQREIYREFPKVQQHPLG</sequence>
<dbReference type="Pfam" id="PF00300">
    <property type="entry name" value="His_Phos_1"/>
    <property type="match status" value="1"/>
</dbReference>
<dbReference type="Gene3D" id="3.40.50.1240">
    <property type="entry name" value="Phosphoglycerate mutase-like"/>
    <property type="match status" value="1"/>
</dbReference>
<gene>
    <name evidence="2" type="ORF">ANOM_007745</name>
</gene>
<feature type="compositionally biased region" description="Basic and acidic residues" evidence="1">
    <location>
        <begin position="13"/>
        <end position="22"/>
    </location>
</feature>
<evidence type="ECO:0000313" key="2">
    <source>
        <dbReference type="EMBL" id="KNG83529.1"/>
    </source>
</evidence>
<dbReference type="RefSeq" id="XP_015404452.1">
    <property type="nucleotide sequence ID" value="XM_015553001.1"/>
</dbReference>
<dbReference type="SUPFAM" id="SSF53254">
    <property type="entry name" value="Phosphoglycerate mutase-like"/>
    <property type="match status" value="1"/>
</dbReference>
<keyword evidence="3" id="KW-1185">Reference proteome</keyword>
<dbReference type="EMBL" id="JNOM01000263">
    <property type="protein sequence ID" value="KNG83529.1"/>
    <property type="molecule type" value="Genomic_DNA"/>
</dbReference>
<proteinExistence type="predicted"/>
<feature type="compositionally biased region" description="Polar residues" evidence="1">
    <location>
        <begin position="1"/>
        <end position="10"/>
    </location>
</feature>
<protein>
    <recommendedName>
        <fullName evidence="4">Phosphoglycerate mutase family protein</fullName>
    </recommendedName>
</protein>
<dbReference type="CDD" id="cd07067">
    <property type="entry name" value="HP_PGM_like"/>
    <property type="match status" value="1"/>
</dbReference>
<comment type="caution">
    <text evidence="2">The sequence shown here is derived from an EMBL/GenBank/DDBJ whole genome shotgun (WGS) entry which is preliminary data.</text>
</comment>